<accession>A0A1I1UBS1</accession>
<dbReference type="OrthoDB" id="5354324at2"/>
<dbReference type="InterPro" id="IPR011088">
    <property type="entry name" value="Phage_phiNM3_A0EWY4"/>
</dbReference>
<keyword evidence="1" id="KW-0812">Transmembrane</keyword>
<feature type="transmembrane region" description="Helical" evidence="1">
    <location>
        <begin position="147"/>
        <end position="168"/>
    </location>
</feature>
<name>A0A1I1UBS1_9RHOB</name>
<sequence>MQYVKWTAIVVFWAVVLGFLHYTLPQNDVARITDTYEKRVDFGANRMFWTGADGSDTTPGNRDVFFIQTRQGDGDVMVYRNEDTGWGWPPYFKFDSSNLQAIAVDFRSNSESPQWVAIKHYGWRLEFLSIFPNALSIRAVEGPDVTIVPWTAIVILVLLVAIAWAITVRVLRFRRNRIDPVLEDVGESFDSAGNRWSRRRRRIARWFGGGGKG</sequence>
<keyword evidence="3" id="KW-1185">Reference proteome</keyword>
<evidence type="ECO:0000256" key="1">
    <source>
        <dbReference type="SAM" id="Phobius"/>
    </source>
</evidence>
<dbReference type="EMBL" id="FOMS01000002">
    <property type="protein sequence ID" value="SFD68282.1"/>
    <property type="molecule type" value="Genomic_DNA"/>
</dbReference>
<dbReference type="Proteomes" id="UP000325289">
    <property type="component" value="Unassembled WGS sequence"/>
</dbReference>
<gene>
    <name evidence="2" type="ORF">SAMN04515678_102267</name>
</gene>
<keyword evidence="1" id="KW-0472">Membrane</keyword>
<evidence type="ECO:0008006" key="4">
    <source>
        <dbReference type="Google" id="ProtNLM"/>
    </source>
</evidence>
<evidence type="ECO:0000313" key="3">
    <source>
        <dbReference type="Proteomes" id="UP000325289"/>
    </source>
</evidence>
<reference evidence="2 3" key="1">
    <citation type="submission" date="2016-10" db="EMBL/GenBank/DDBJ databases">
        <authorList>
            <person name="Varghese N."/>
            <person name="Submissions S."/>
        </authorList>
    </citation>
    <scope>NUCLEOTIDE SEQUENCE [LARGE SCALE GENOMIC DNA]</scope>
    <source>
        <strain evidence="3">YIM D21,KCTC 23444,ACCC 10710</strain>
    </source>
</reference>
<protein>
    <recommendedName>
        <fullName evidence="4">DUF1523 domain-containing protein</fullName>
    </recommendedName>
</protein>
<keyword evidence="1" id="KW-1133">Transmembrane helix</keyword>
<dbReference type="RefSeq" id="WP_149754663.1">
    <property type="nucleotide sequence ID" value="NZ_FOMS01000002.1"/>
</dbReference>
<evidence type="ECO:0000313" key="2">
    <source>
        <dbReference type="EMBL" id="SFD68282.1"/>
    </source>
</evidence>
<proteinExistence type="predicted"/>
<dbReference type="AlphaFoldDB" id="A0A1I1UBS1"/>
<dbReference type="Pfam" id="PF07509">
    <property type="entry name" value="DUF1523"/>
    <property type="match status" value="1"/>
</dbReference>
<organism evidence="2 3">
    <name type="scientific">Roseivivax sediminis</name>
    <dbReference type="NCBI Taxonomy" id="936889"/>
    <lineage>
        <taxon>Bacteria</taxon>
        <taxon>Pseudomonadati</taxon>
        <taxon>Pseudomonadota</taxon>
        <taxon>Alphaproteobacteria</taxon>
        <taxon>Rhodobacterales</taxon>
        <taxon>Roseobacteraceae</taxon>
        <taxon>Roseivivax</taxon>
    </lineage>
</organism>